<dbReference type="SMART" id="SM00129">
    <property type="entry name" value="KISc"/>
    <property type="match status" value="1"/>
</dbReference>
<comment type="caution">
    <text evidence="11">The sequence shown here is derived from an EMBL/GenBank/DDBJ whole genome shotgun (WGS) entry which is preliminary data.</text>
</comment>
<feature type="non-terminal residue" evidence="11">
    <location>
        <position position="1"/>
    </location>
</feature>
<feature type="compositionally biased region" description="Low complexity" evidence="9">
    <location>
        <begin position="1946"/>
        <end position="1967"/>
    </location>
</feature>
<dbReference type="STRING" id="282301.A0A267GW47"/>
<feature type="compositionally biased region" description="Polar residues" evidence="9">
    <location>
        <begin position="1797"/>
        <end position="1912"/>
    </location>
</feature>
<feature type="binding site" evidence="7">
    <location>
        <begin position="88"/>
        <end position="95"/>
    </location>
    <ligand>
        <name>ATP</name>
        <dbReference type="ChEBI" id="CHEBI:30616"/>
    </ligand>
</feature>
<dbReference type="Pfam" id="PF00225">
    <property type="entry name" value="Kinesin"/>
    <property type="match status" value="1"/>
</dbReference>
<dbReference type="InterPro" id="IPR001752">
    <property type="entry name" value="Kinesin_motor_dom"/>
</dbReference>
<dbReference type="GO" id="GO:0005524">
    <property type="term" value="F:ATP binding"/>
    <property type="evidence" value="ECO:0007669"/>
    <property type="project" value="UniProtKB-UniRule"/>
</dbReference>
<feature type="region of interest" description="Disordered" evidence="9">
    <location>
        <begin position="456"/>
        <end position="498"/>
    </location>
</feature>
<gene>
    <name evidence="11" type="ORF">BOX15_Mlig004592g1</name>
</gene>
<dbReference type="InterPro" id="IPR019821">
    <property type="entry name" value="Kinesin_motor_CS"/>
</dbReference>
<evidence type="ECO:0000256" key="3">
    <source>
        <dbReference type="ARBA" id="ARBA00022840"/>
    </source>
</evidence>
<dbReference type="GO" id="GO:0003777">
    <property type="term" value="F:microtubule motor activity"/>
    <property type="evidence" value="ECO:0007669"/>
    <property type="project" value="InterPro"/>
</dbReference>
<evidence type="ECO:0000256" key="9">
    <source>
        <dbReference type="SAM" id="MobiDB-lite"/>
    </source>
</evidence>
<dbReference type="OrthoDB" id="21525at2759"/>
<keyword evidence="6" id="KW-0206">Cytoskeleton</keyword>
<organism evidence="11 12">
    <name type="scientific">Macrostomum lignano</name>
    <dbReference type="NCBI Taxonomy" id="282301"/>
    <lineage>
        <taxon>Eukaryota</taxon>
        <taxon>Metazoa</taxon>
        <taxon>Spiralia</taxon>
        <taxon>Lophotrochozoa</taxon>
        <taxon>Platyhelminthes</taxon>
        <taxon>Rhabditophora</taxon>
        <taxon>Macrostomorpha</taxon>
        <taxon>Macrostomida</taxon>
        <taxon>Macrostomidae</taxon>
        <taxon>Macrostomum</taxon>
    </lineage>
</organism>
<feature type="coiled-coil region" evidence="8">
    <location>
        <begin position="736"/>
        <end position="770"/>
    </location>
</feature>
<feature type="coiled-coil region" evidence="8">
    <location>
        <begin position="1362"/>
        <end position="1389"/>
    </location>
</feature>
<keyword evidence="4 8" id="KW-0175">Coiled coil</keyword>
<evidence type="ECO:0000256" key="5">
    <source>
        <dbReference type="ARBA" id="ARBA00023175"/>
    </source>
</evidence>
<dbReference type="SUPFAM" id="SSF52540">
    <property type="entry name" value="P-loop containing nucleoside triphosphate hydrolases"/>
    <property type="match status" value="1"/>
</dbReference>
<evidence type="ECO:0000256" key="7">
    <source>
        <dbReference type="PROSITE-ProRule" id="PRU00283"/>
    </source>
</evidence>
<dbReference type="InterPro" id="IPR027640">
    <property type="entry name" value="Kinesin-like_fam"/>
</dbReference>
<dbReference type="PROSITE" id="PS00411">
    <property type="entry name" value="KINESIN_MOTOR_1"/>
    <property type="match status" value="1"/>
</dbReference>
<feature type="region of interest" description="Disordered" evidence="9">
    <location>
        <begin position="914"/>
        <end position="933"/>
    </location>
</feature>
<keyword evidence="12" id="KW-1185">Reference proteome</keyword>
<feature type="region of interest" description="Disordered" evidence="9">
    <location>
        <begin position="1725"/>
        <end position="1759"/>
    </location>
</feature>
<dbReference type="EMBL" id="NIVC01000142">
    <property type="protein sequence ID" value="PAA89684.1"/>
    <property type="molecule type" value="Genomic_DNA"/>
</dbReference>
<dbReference type="GO" id="GO:0008017">
    <property type="term" value="F:microtubule binding"/>
    <property type="evidence" value="ECO:0007669"/>
    <property type="project" value="InterPro"/>
</dbReference>
<feature type="coiled-coil region" evidence="8">
    <location>
        <begin position="677"/>
        <end position="704"/>
    </location>
</feature>
<proteinExistence type="inferred from homology"/>
<dbReference type="GO" id="GO:0007018">
    <property type="term" value="P:microtubule-based movement"/>
    <property type="evidence" value="ECO:0007669"/>
    <property type="project" value="InterPro"/>
</dbReference>
<evidence type="ECO:0000256" key="1">
    <source>
        <dbReference type="ARBA" id="ARBA00004245"/>
    </source>
</evidence>
<feature type="compositionally biased region" description="Basic and acidic residues" evidence="9">
    <location>
        <begin position="863"/>
        <end position="873"/>
    </location>
</feature>
<evidence type="ECO:0000256" key="6">
    <source>
        <dbReference type="ARBA" id="ARBA00023212"/>
    </source>
</evidence>
<feature type="coiled-coil region" evidence="8">
    <location>
        <begin position="1552"/>
        <end position="1692"/>
    </location>
</feature>
<dbReference type="GO" id="GO:0005856">
    <property type="term" value="C:cytoskeleton"/>
    <property type="evidence" value="ECO:0007669"/>
    <property type="project" value="UniProtKB-SubCell"/>
</dbReference>
<feature type="region of interest" description="Disordered" evidence="9">
    <location>
        <begin position="1255"/>
        <end position="1286"/>
    </location>
</feature>
<evidence type="ECO:0000313" key="11">
    <source>
        <dbReference type="EMBL" id="PAA89684.1"/>
    </source>
</evidence>
<dbReference type="PROSITE" id="PS50067">
    <property type="entry name" value="KINESIN_MOTOR_2"/>
    <property type="match status" value="1"/>
</dbReference>
<comment type="similarity">
    <text evidence="7">Belongs to the TRAFAC class myosin-kinesin ATPase superfamily. Kinesin family.</text>
</comment>
<feature type="compositionally biased region" description="Basic and acidic residues" evidence="9">
    <location>
        <begin position="1002"/>
        <end position="1019"/>
    </location>
</feature>
<dbReference type="InterPro" id="IPR027417">
    <property type="entry name" value="P-loop_NTPase"/>
</dbReference>
<sequence length="1987" mass="216888">RTKMDAKQETISVVVRLRPLIERELNSCCKEEWLAEDSTVRTADGTKRFCFDGVYGKSHQTQALYTQAVKPIVTSCMEGVSGTVFAYGQTSSGKTHTMYGSVQDPGVIVLALRDIFALQEMATEREFLVSISFLEIYNERVIDLLSNDPDKKVSVIIERTKSTLRNVKEEIVTSVDEVLNLLSKGEAQRHIGETNMNERSSRSHTILRLAIESRCREEDGVIWNSVLNLVDLAGSERVSESGASGTTLKEACNINSSLSSLCLVIRQLSENSSYISFRDSKLTSILMSSLGGNSRTLIVCNITPAVYDQSQRTLNFASIAKTVKNKPVVNESVSDEAYRKRLEKQMESLKEQLLKMTCQKDRVEAENERLVRQMETSRVADENPRFGQLAEEQLSERQRVLHQMETLSRYCGASGIDDGDSSTGDVPAMLLRRRTWAPNSRRQLPDSGALRRCLLGAIGEEPPPPPPPPPPAPSLPSLSTASSQQQQQHQIFPPVGADSFDDNFVSQKLTESFFRRLECSQMEASSFSIDGVTATVNRDSQTESESWQQPQQQQQQQEQQVLLLSRVAELEQQLQSACGESQRLAAQLELEQRNTSRLAEQVAKLEHENASLCGRISRMEEEEFIGLELQAAEVAAAALESSQREDIGGSDIFGRPTVLSPKADAESLATPVVAVQADSAADEARQLARRVVDLERQLVASTQTEAAADLAEAPLVLADAQVQTEIPRDSPWEASLEKAESRANEAAQYASELEQRLIAAEARAVEAELVAAEAAQGAKPAAAGGEALDMQVFGIEADESGAGDTEQSVGNAESRIEQAELRAKEAEALVIEERKRAKEAEARNAEAETRAKEAEALILEERGRTSEAVERATEATNRSLESETRALEAEARLTSLETSVSEAEDLVIEERKRAAEAETRATEAETRATKAETRVTEAEALIIEEQKRATEAETRAAEVETRVTVAESRAEEAEKRAVEAETCAEKAEALVIEERKRAKEIQNRLLESETRASEAESRLTELQTDVMKAETRATEAEARLTESETRAKEIEARTSEAEQRATEAEQRATEADNRATEAEQRLAEAEKRATDAGSDASGSPNKSDATLIPATEEQQRRLAWTEARLLDAEARAAAAAEESDSMHARFTELAAAEAELRNELANLRPLLEASGLEAIRLQEENAKLIAELEEFRERTSKYWSEGRRGVINSEVLRLQSELDEALGQLSRERADRAQLMSLAEEENARLLAQLEQLESARSAAAAPPPAPTPPPPPPPQPQPSKPSVRTACTQTFAGSEWIVKVSSSTITCPELRRLQLDETCLHSAVQTERVAATSLDAPADVECQTAIDSLELHRLEGLAARLTDSEAAAAGLESRLAEASEQLLAERRRVAAAFNDIAALYELSDARKRERDRMAANYSRAHRLCRRAIAKASNLKAKLQVQLAEGRTMSLADYHQLFKAEDCGGDNAELHRELADATDALADLRRALDKRDYSDEAGETDYRALLMTVLQAISCRDQGVRVDLFLSLDSAVKSDERQADLRRAFYDAVEAVSGAEYELRRLNDKIESLKSELNQVAAMPDEIDSSAASKLQAELADAAERAAAAESRCSQLENRLQATAEQVATVEAKLESAQTRADAAECRCSELNKQLSIVAERAAASETAAERSTAESDELRSRCQRLTEELATLDEKSGRMGLAFSAIVERAQACQHCAAVVRRHVVPSRATGRNSGEEVSAAAGGKQRRSGGPPVARLPVPNSAAQPVASAAAVTARLPGTASVKYFPPPPPPAAREYKDSTSSMLKENKDSTTSMLKENKDSTSSMLKENKDSTSSMLKENKDSTSSMLKENKDSTSSMLKENKDSTSSMLKENKDSTSSMVKAHTDSFSSMCKENKEPTSYLSKQNKDSASTVSKAKVDLTGSVSIENKDSASPPVSREAGGVAKATAELSGRASSAAAAEDEGALAADPSGKYQIPESARNDPLCRQS</sequence>
<feature type="compositionally biased region" description="Pro residues" evidence="9">
    <location>
        <begin position="1262"/>
        <end position="1280"/>
    </location>
</feature>
<feature type="region of interest" description="Disordered" evidence="9">
    <location>
        <begin position="1002"/>
        <end position="1111"/>
    </location>
</feature>
<feature type="compositionally biased region" description="Pro residues" evidence="9">
    <location>
        <begin position="461"/>
        <end position="474"/>
    </location>
</feature>
<feature type="domain" description="Kinesin motor" evidence="10">
    <location>
        <begin position="10"/>
        <end position="323"/>
    </location>
</feature>
<dbReference type="Gene3D" id="1.20.5.340">
    <property type="match status" value="2"/>
</dbReference>
<keyword evidence="3 7" id="KW-0067">ATP-binding</keyword>
<dbReference type="PRINTS" id="PR00380">
    <property type="entry name" value="KINESINHEAVY"/>
</dbReference>
<name>A0A267GW47_9PLAT</name>
<dbReference type="SUPFAM" id="SSF57997">
    <property type="entry name" value="Tropomyosin"/>
    <property type="match status" value="2"/>
</dbReference>
<evidence type="ECO:0000256" key="2">
    <source>
        <dbReference type="ARBA" id="ARBA00022741"/>
    </source>
</evidence>
<keyword evidence="5 7" id="KW-0505">Motor protein</keyword>
<evidence type="ECO:0000259" key="10">
    <source>
        <dbReference type="PROSITE" id="PS50067"/>
    </source>
</evidence>
<accession>A0A267GW47</accession>
<feature type="region of interest" description="Disordered" evidence="9">
    <location>
        <begin position="1778"/>
        <end position="1987"/>
    </location>
</feature>
<keyword evidence="2 7" id="KW-0547">Nucleotide-binding</keyword>
<feature type="compositionally biased region" description="Low complexity" evidence="9">
    <location>
        <begin position="475"/>
        <end position="488"/>
    </location>
</feature>
<dbReference type="Proteomes" id="UP000215902">
    <property type="component" value="Unassembled WGS sequence"/>
</dbReference>
<reference evidence="11 12" key="1">
    <citation type="submission" date="2017-06" db="EMBL/GenBank/DDBJ databases">
        <title>A platform for efficient transgenesis in Macrostomum lignano, a flatworm model organism for stem cell research.</title>
        <authorList>
            <person name="Berezikov E."/>
        </authorList>
    </citation>
    <scope>NUCLEOTIDE SEQUENCE [LARGE SCALE GENOMIC DNA]</scope>
    <source>
        <strain evidence="11">DV1</strain>
        <tissue evidence="11">Whole organism</tissue>
    </source>
</reference>
<dbReference type="Gene3D" id="3.40.850.10">
    <property type="entry name" value="Kinesin motor domain"/>
    <property type="match status" value="1"/>
</dbReference>
<feature type="compositionally biased region" description="Basic and acidic residues" evidence="9">
    <location>
        <begin position="1027"/>
        <end position="1090"/>
    </location>
</feature>
<evidence type="ECO:0000256" key="4">
    <source>
        <dbReference type="ARBA" id="ARBA00023054"/>
    </source>
</evidence>
<evidence type="ECO:0000256" key="8">
    <source>
        <dbReference type="SAM" id="Coils"/>
    </source>
</evidence>
<dbReference type="InterPro" id="IPR036961">
    <property type="entry name" value="Kinesin_motor_dom_sf"/>
</dbReference>
<dbReference type="PANTHER" id="PTHR47968">
    <property type="entry name" value="CENTROMERE PROTEIN E"/>
    <property type="match status" value="1"/>
</dbReference>
<dbReference type="PANTHER" id="PTHR47968:SF75">
    <property type="entry name" value="CENTROMERE-ASSOCIATED PROTEIN E"/>
    <property type="match status" value="1"/>
</dbReference>
<feature type="coiled-coil region" evidence="8">
    <location>
        <begin position="567"/>
        <end position="622"/>
    </location>
</feature>
<feature type="coiled-coil region" evidence="8">
    <location>
        <begin position="339"/>
        <end position="380"/>
    </location>
</feature>
<comment type="subcellular location">
    <subcellularLocation>
        <location evidence="1">Cytoplasm</location>
        <location evidence="1">Cytoskeleton</location>
    </subcellularLocation>
</comment>
<keyword evidence="6" id="KW-0963">Cytoplasm</keyword>
<protein>
    <recommendedName>
        <fullName evidence="10">Kinesin motor domain-containing protein</fullName>
    </recommendedName>
</protein>
<feature type="region of interest" description="Disordered" evidence="9">
    <location>
        <begin position="863"/>
        <end position="884"/>
    </location>
</feature>
<evidence type="ECO:0000313" key="12">
    <source>
        <dbReference type="Proteomes" id="UP000215902"/>
    </source>
</evidence>